<sequence length="123" mass="13761">ELGYREGAWKNYEKYKDPIPNLDSNQPPHSQNPTLSINNPPTPNQEPAPPPSQNNPSPNQNKQDQPTEPTNKDNSPTPSAPNNPLPSNTDIQSHYHLDKGKSIDNNPTLTTPEQKNQTNQLFF</sequence>
<dbReference type="AlphaFoldDB" id="A0A9N9IGG1"/>
<feature type="compositionally biased region" description="Polar residues" evidence="1">
    <location>
        <begin position="22"/>
        <end position="37"/>
    </location>
</feature>
<feature type="compositionally biased region" description="Polar residues" evidence="1">
    <location>
        <begin position="103"/>
        <end position="123"/>
    </location>
</feature>
<keyword evidence="3" id="KW-1185">Reference proteome</keyword>
<evidence type="ECO:0000256" key="1">
    <source>
        <dbReference type="SAM" id="MobiDB-lite"/>
    </source>
</evidence>
<proteinExistence type="predicted"/>
<feature type="non-terminal residue" evidence="2">
    <location>
        <position position="123"/>
    </location>
</feature>
<comment type="caution">
    <text evidence="2">The sequence shown here is derived from an EMBL/GenBank/DDBJ whole genome shotgun (WGS) entry which is preliminary data.</text>
</comment>
<feature type="compositionally biased region" description="Pro residues" evidence="1">
    <location>
        <begin position="40"/>
        <end position="53"/>
    </location>
</feature>
<evidence type="ECO:0000313" key="2">
    <source>
        <dbReference type="EMBL" id="CAG8734439.1"/>
    </source>
</evidence>
<dbReference type="EMBL" id="CAJVPS010032073">
    <property type="protein sequence ID" value="CAG8734439.1"/>
    <property type="molecule type" value="Genomic_DNA"/>
</dbReference>
<evidence type="ECO:0000313" key="3">
    <source>
        <dbReference type="Proteomes" id="UP000789508"/>
    </source>
</evidence>
<name>A0A9N9IGG1_9GLOM</name>
<dbReference type="Proteomes" id="UP000789508">
    <property type="component" value="Unassembled WGS sequence"/>
</dbReference>
<feature type="compositionally biased region" description="Polar residues" evidence="1">
    <location>
        <begin position="67"/>
        <end position="77"/>
    </location>
</feature>
<feature type="region of interest" description="Disordered" evidence="1">
    <location>
        <begin position="15"/>
        <end position="123"/>
    </location>
</feature>
<feature type="compositionally biased region" description="Low complexity" evidence="1">
    <location>
        <begin position="54"/>
        <end position="66"/>
    </location>
</feature>
<organism evidence="2 3">
    <name type="scientific">Ambispora leptoticha</name>
    <dbReference type="NCBI Taxonomy" id="144679"/>
    <lineage>
        <taxon>Eukaryota</taxon>
        <taxon>Fungi</taxon>
        <taxon>Fungi incertae sedis</taxon>
        <taxon>Mucoromycota</taxon>
        <taxon>Glomeromycotina</taxon>
        <taxon>Glomeromycetes</taxon>
        <taxon>Archaeosporales</taxon>
        <taxon>Ambisporaceae</taxon>
        <taxon>Ambispora</taxon>
    </lineage>
</organism>
<feature type="compositionally biased region" description="Basic and acidic residues" evidence="1">
    <location>
        <begin position="93"/>
        <end position="102"/>
    </location>
</feature>
<accession>A0A9N9IGG1</accession>
<reference evidence="2" key="1">
    <citation type="submission" date="2021-06" db="EMBL/GenBank/DDBJ databases">
        <authorList>
            <person name="Kallberg Y."/>
            <person name="Tangrot J."/>
            <person name="Rosling A."/>
        </authorList>
    </citation>
    <scope>NUCLEOTIDE SEQUENCE</scope>
    <source>
        <strain evidence="2">FL130A</strain>
    </source>
</reference>
<gene>
    <name evidence="2" type="ORF">ALEPTO_LOCUS12740</name>
</gene>
<feature type="non-terminal residue" evidence="2">
    <location>
        <position position="1"/>
    </location>
</feature>
<protein>
    <submittedName>
        <fullName evidence="2">561_t:CDS:1</fullName>
    </submittedName>
</protein>